<dbReference type="Proteomes" id="UP001345691">
    <property type="component" value="Unassembled WGS sequence"/>
</dbReference>
<gene>
    <name evidence="2" type="ORF">LTR69_005062</name>
</gene>
<comment type="caution">
    <text evidence="2">The sequence shown here is derived from an EMBL/GenBank/DDBJ whole genome shotgun (WGS) entry which is preliminary data.</text>
</comment>
<evidence type="ECO:0000256" key="1">
    <source>
        <dbReference type="SAM" id="MobiDB-lite"/>
    </source>
</evidence>
<feature type="compositionally biased region" description="Low complexity" evidence="1">
    <location>
        <begin position="224"/>
        <end position="246"/>
    </location>
</feature>
<feature type="region of interest" description="Disordered" evidence="1">
    <location>
        <begin position="72"/>
        <end position="96"/>
    </location>
</feature>
<protein>
    <submittedName>
        <fullName evidence="2">Uncharacterized protein</fullName>
    </submittedName>
</protein>
<proteinExistence type="predicted"/>
<feature type="region of interest" description="Disordered" evidence="1">
    <location>
        <begin position="145"/>
        <end position="165"/>
    </location>
</feature>
<accession>A0ABR0JDS3</accession>
<name>A0ABR0JDS3_9EURO</name>
<keyword evidence="3" id="KW-1185">Reference proteome</keyword>
<feature type="compositionally biased region" description="Polar residues" evidence="1">
    <location>
        <begin position="72"/>
        <end position="83"/>
    </location>
</feature>
<sequence>MTTEPLSLDNGFHTEPKERPVVIQVHEVSITSPLGEKSEEQAQEFVNVGGKAGDASLEMAGAIIEKFRLKGSQSGNPFSSKRPLQSMRRRGSSLGSVDGQDWEFEARGLNVQRKLIHFPSLGAAQLSGEEHGRRHSTTATHYFSSAAPRDLSSSEPLGARPNSLSLGPLSVAQSWPHPSHTNLSSVNGSCGIVPPLTPPEELGPFKWEPAVLANTDSGGVRTVSNSGQNQQRGQGHQQSRNSSGSRPSEIQMPERSSMGQDESSRSNWLGRACQYLVASLGDTAAQRQIQMVVQALPSQGKSVNVQPLFEKVVEAVENHYTYPPYITITHAVSQVMSMDEVPASPPATPNTNYSSDDYFQDQTIFTHAAVVPAYHHQPTVPASIGARPSNIITAPSSIHLSILERYIPPTTAEEVNDFFTLSRRSYLADRLLELCSNNGTLLLVYPTKTGAATFANRYIGPIIEPFLRQFILVNGLYTHVAANLGKMASVEGMKSFEEMERLVAAMCERLNQRSPPRSLPSRYEIMHAETAEVILDSAIWKDWYIDQEQPRLRQNLVDYHKAGGRMPSRVGQIEVTTSMLAREVVDGIRQSRETAGNAGMEVGVFVIRRLLV</sequence>
<reference evidence="2 3" key="1">
    <citation type="submission" date="2023-08" db="EMBL/GenBank/DDBJ databases">
        <title>Black Yeasts Isolated from many extreme environments.</title>
        <authorList>
            <person name="Coleine C."/>
            <person name="Stajich J.E."/>
            <person name="Selbmann L."/>
        </authorList>
    </citation>
    <scope>NUCLEOTIDE SEQUENCE [LARGE SCALE GENOMIC DNA]</scope>
    <source>
        <strain evidence="2 3">CCFEE 6328</strain>
    </source>
</reference>
<organism evidence="2 3">
    <name type="scientific">Exophiala sideris</name>
    <dbReference type="NCBI Taxonomy" id="1016849"/>
    <lineage>
        <taxon>Eukaryota</taxon>
        <taxon>Fungi</taxon>
        <taxon>Dikarya</taxon>
        <taxon>Ascomycota</taxon>
        <taxon>Pezizomycotina</taxon>
        <taxon>Eurotiomycetes</taxon>
        <taxon>Chaetothyriomycetidae</taxon>
        <taxon>Chaetothyriales</taxon>
        <taxon>Herpotrichiellaceae</taxon>
        <taxon>Exophiala</taxon>
    </lineage>
</organism>
<dbReference type="EMBL" id="JAVRRF010000009">
    <property type="protein sequence ID" value="KAK5061878.1"/>
    <property type="molecule type" value="Genomic_DNA"/>
</dbReference>
<evidence type="ECO:0000313" key="2">
    <source>
        <dbReference type="EMBL" id="KAK5061878.1"/>
    </source>
</evidence>
<feature type="region of interest" description="Disordered" evidence="1">
    <location>
        <begin position="216"/>
        <end position="265"/>
    </location>
</feature>
<evidence type="ECO:0000313" key="3">
    <source>
        <dbReference type="Proteomes" id="UP001345691"/>
    </source>
</evidence>